<gene>
    <name evidence="1" type="ORF">PSON_ATCC_30995.1.T1300009</name>
</gene>
<dbReference type="Proteomes" id="UP000692954">
    <property type="component" value="Unassembled WGS sequence"/>
</dbReference>
<organism evidence="1 2">
    <name type="scientific">Paramecium sonneborni</name>
    <dbReference type="NCBI Taxonomy" id="65129"/>
    <lineage>
        <taxon>Eukaryota</taxon>
        <taxon>Sar</taxon>
        <taxon>Alveolata</taxon>
        <taxon>Ciliophora</taxon>
        <taxon>Intramacronucleata</taxon>
        <taxon>Oligohymenophorea</taxon>
        <taxon>Peniculida</taxon>
        <taxon>Parameciidae</taxon>
        <taxon>Paramecium</taxon>
    </lineage>
</organism>
<comment type="caution">
    <text evidence="1">The sequence shown here is derived from an EMBL/GenBank/DDBJ whole genome shotgun (WGS) entry which is preliminary data.</text>
</comment>
<name>A0A8S1QZ41_9CILI</name>
<reference evidence="1" key="1">
    <citation type="submission" date="2021-01" db="EMBL/GenBank/DDBJ databases">
        <authorList>
            <consortium name="Genoscope - CEA"/>
            <person name="William W."/>
        </authorList>
    </citation>
    <scope>NUCLEOTIDE SEQUENCE</scope>
</reference>
<protein>
    <submittedName>
        <fullName evidence="1">Uncharacterized protein</fullName>
    </submittedName>
</protein>
<evidence type="ECO:0000313" key="1">
    <source>
        <dbReference type="EMBL" id="CAD8121081.1"/>
    </source>
</evidence>
<dbReference type="AlphaFoldDB" id="A0A8S1QZ41"/>
<proteinExistence type="predicted"/>
<evidence type="ECO:0000313" key="2">
    <source>
        <dbReference type="Proteomes" id="UP000692954"/>
    </source>
</evidence>
<sequence>MINLLKEGHFRNKLSLNFIGGVYNQKRNEQMYITFQKQEILTFRKTNIIINEFNNIFKSFQYF</sequence>
<keyword evidence="2" id="KW-1185">Reference proteome</keyword>
<dbReference type="EMBL" id="CAJJDN010000130">
    <property type="protein sequence ID" value="CAD8121081.1"/>
    <property type="molecule type" value="Genomic_DNA"/>
</dbReference>
<accession>A0A8S1QZ41</accession>